<protein>
    <recommendedName>
        <fullName evidence="3">DNA-binding protein</fullName>
    </recommendedName>
</protein>
<dbReference type="RefSeq" id="WP_074663595.1">
    <property type="nucleotide sequence ID" value="NZ_FOIO01000045.1"/>
</dbReference>
<reference evidence="1 2" key="1">
    <citation type="submission" date="2016-10" db="EMBL/GenBank/DDBJ databases">
        <authorList>
            <person name="Varghese N."/>
            <person name="Submissions S."/>
        </authorList>
    </citation>
    <scope>NUCLEOTIDE SEQUENCE [LARGE SCALE GENOMIC DNA]</scope>
    <source>
        <strain evidence="1 2">NLAE-zl-C196</strain>
    </source>
</reference>
<evidence type="ECO:0000313" key="2">
    <source>
        <dbReference type="Proteomes" id="UP000182121"/>
    </source>
</evidence>
<evidence type="ECO:0008006" key="3">
    <source>
        <dbReference type="Google" id="ProtNLM"/>
    </source>
</evidence>
<sequence length="210" mass="24679">MLQARKRTSMSVIEMGKRLGLGKTESYWLIKKNYFQTIMVGKKMRVMIASFEDWYANQCRYHKIDGTPPGAHIKEISMTADELGHLLGISEASAYELIAKGHFEKVDDLAKMRITKESFWKWYTAQTFYRTVEDQAEDKKLRQDAYTMPEIGKMLGLYRNQVYYIVSKGVFDIVQIGRYKCVTKDSFHRWYESQSHYKMVGKADMEERSE</sequence>
<dbReference type="Proteomes" id="UP000182121">
    <property type="component" value="Unassembled WGS sequence"/>
</dbReference>
<gene>
    <name evidence="1" type="ORF">SAMN05216521_104544</name>
</gene>
<comment type="caution">
    <text evidence="1">The sequence shown here is derived from an EMBL/GenBank/DDBJ whole genome shotgun (WGS) entry which is preliminary data.</text>
</comment>
<organism evidence="1 2">
    <name type="scientific">Enterocloster clostridioformis</name>
    <dbReference type="NCBI Taxonomy" id="1531"/>
    <lineage>
        <taxon>Bacteria</taxon>
        <taxon>Bacillati</taxon>
        <taxon>Bacillota</taxon>
        <taxon>Clostridia</taxon>
        <taxon>Lachnospirales</taxon>
        <taxon>Lachnospiraceae</taxon>
        <taxon>Enterocloster</taxon>
    </lineage>
</organism>
<dbReference type="AlphaFoldDB" id="A0A1I0IXB3"/>
<name>A0A1I0IXB3_9FIRM</name>
<evidence type="ECO:0000313" key="1">
    <source>
        <dbReference type="EMBL" id="SEU01310.1"/>
    </source>
</evidence>
<dbReference type="EMBL" id="FOIO01000045">
    <property type="protein sequence ID" value="SEU01310.1"/>
    <property type="molecule type" value="Genomic_DNA"/>
</dbReference>
<accession>A0A1I0IXB3</accession>
<proteinExistence type="predicted"/>